<dbReference type="RefSeq" id="WP_182166441.1">
    <property type="nucleotide sequence ID" value="NZ_JACFXV010000061.1"/>
</dbReference>
<protein>
    <submittedName>
        <fullName evidence="3">SDR family oxidoreductase</fullName>
    </submittedName>
</protein>
<evidence type="ECO:0000313" key="4">
    <source>
        <dbReference type="Proteomes" id="UP000541109"/>
    </source>
</evidence>
<dbReference type="PRINTS" id="PR00080">
    <property type="entry name" value="SDRFAMILY"/>
</dbReference>
<keyword evidence="4" id="KW-1185">Reference proteome</keyword>
<dbReference type="PANTHER" id="PTHR43639:SF1">
    <property type="entry name" value="SHORT-CHAIN DEHYDROGENASE_REDUCTASE FAMILY PROTEIN"/>
    <property type="match status" value="1"/>
</dbReference>
<comment type="caution">
    <text evidence="3">The sequence shown here is derived from an EMBL/GenBank/DDBJ whole genome shotgun (WGS) entry which is preliminary data.</text>
</comment>
<accession>A0A839AHU8</accession>
<dbReference type="CDD" id="cd05345">
    <property type="entry name" value="BKR_3_SDR_c"/>
    <property type="match status" value="1"/>
</dbReference>
<gene>
    <name evidence="3" type="ORF">H2509_14400</name>
</gene>
<evidence type="ECO:0000256" key="1">
    <source>
        <dbReference type="ARBA" id="ARBA00006484"/>
    </source>
</evidence>
<dbReference type="Proteomes" id="UP000541109">
    <property type="component" value="Unassembled WGS sequence"/>
</dbReference>
<evidence type="ECO:0000313" key="3">
    <source>
        <dbReference type="EMBL" id="MBA5778317.1"/>
    </source>
</evidence>
<dbReference type="InterPro" id="IPR036291">
    <property type="entry name" value="NAD(P)-bd_dom_sf"/>
</dbReference>
<dbReference type="GO" id="GO:0016491">
    <property type="term" value="F:oxidoreductase activity"/>
    <property type="evidence" value="ECO:0007669"/>
    <property type="project" value="UniProtKB-KW"/>
</dbReference>
<keyword evidence="2" id="KW-0560">Oxidoreductase</keyword>
<organism evidence="3 4">
    <name type="scientific">Stappia albiluteola</name>
    <dbReference type="NCBI Taxonomy" id="2758565"/>
    <lineage>
        <taxon>Bacteria</taxon>
        <taxon>Pseudomonadati</taxon>
        <taxon>Pseudomonadota</taxon>
        <taxon>Alphaproteobacteria</taxon>
        <taxon>Hyphomicrobiales</taxon>
        <taxon>Stappiaceae</taxon>
        <taxon>Stappia</taxon>
    </lineage>
</organism>
<sequence>MAGRLDGKVAIVTGAASGFGEGMAKRFAEEGARVIVADLNRAEASRVAAEIGEAARAVTVDVTVAADVEAMIAAATSGFGGLDILVNNAGYTDRNGSLLEVDEETFDRIFAVNAKAIYLAALKAVPAMEAAGGGVIINTASTAGLRPRPGLTWYNASKGWAITATKSMAVELAPKNIRVNALCPVAGETGMLHLFMGEDTPEKRAQFKASIPLGRLSRPLDIANAALWLASDEAEFITGVALEVDGGRCI</sequence>
<dbReference type="SUPFAM" id="SSF51735">
    <property type="entry name" value="NAD(P)-binding Rossmann-fold domains"/>
    <property type="match status" value="1"/>
</dbReference>
<name>A0A839AHU8_9HYPH</name>
<dbReference type="Pfam" id="PF13561">
    <property type="entry name" value="adh_short_C2"/>
    <property type="match status" value="1"/>
</dbReference>
<dbReference type="Gene3D" id="3.40.50.720">
    <property type="entry name" value="NAD(P)-binding Rossmann-like Domain"/>
    <property type="match status" value="1"/>
</dbReference>
<dbReference type="AlphaFoldDB" id="A0A839AHU8"/>
<proteinExistence type="inferred from homology"/>
<comment type="similarity">
    <text evidence="1">Belongs to the short-chain dehydrogenases/reductases (SDR) family.</text>
</comment>
<dbReference type="NCBIfam" id="NF005559">
    <property type="entry name" value="PRK07231.1"/>
    <property type="match status" value="1"/>
</dbReference>
<reference evidence="3 4" key="1">
    <citation type="submission" date="2020-07" db="EMBL/GenBank/DDBJ databases">
        <title>Stappia sp., F7233, whole genome shotgun sequencing project.</title>
        <authorList>
            <person name="Jiang S."/>
            <person name="Liu Z.W."/>
            <person name="Du Z.J."/>
        </authorList>
    </citation>
    <scope>NUCLEOTIDE SEQUENCE [LARGE SCALE GENOMIC DNA]</scope>
    <source>
        <strain evidence="3 4">F7233</strain>
    </source>
</reference>
<dbReference type="FunFam" id="3.40.50.720:FF:000084">
    <property type="entry name" value="Short-chain dehydrogenase reductase"/>
    <property type="match status" value="1"/>
</dbReference>
<dbReference type="InterPro" id="IPR002347">
    <property type="entry name" value="SDR_fam"/>
</dbReference>
<dbReference type="EMBL" id="JACFXV010000061">
    <property type="protein sequence ID" value="MBA5778317.1"/>
    <property type="molecule type" value="Genomic_DNA"/>
</dbReference>
<dbReference type="PANTHER" id="PTHR43639">
    <property type="entry name" value="OXIDOREDUCTASE, SHORT-CHAIN DEHYDROGENASE/REDUCTASE FAMILY (AFU_ORTHOLOGUE AFUA_5G02870)"/>
    <property type="match status" value="1"/>
</dbReference>
<dbReference type="PRINTS" id="PR00081">
    <property type="entry name" value="GDHRDH"/>
</dbReference>
<evidence type="ECO:0000256" key="2">
    <source>
        <dbReference type="ARBA" id="ARBA00023002"/>
    </source>
</evidence>